<dbReference type="PROSITE" id="PS51257">
    <property type="entry name" value="PROKAR_LIPOPROTEIN"/>
    <property type="match status" value="1"/>
</dbReference>
<sequence length="225" mass="25655">MLTRATQRYFPLLFSLLLTACSSHPKIPPFTASGYLADRGTVRIWRLNDDDQSIHLRAVYTPFTGDSREVTDYSWHENQLVSLRKTLNGKQPDDVTLRFDHAGALSFMQRQLAGQREAVSPESVELYKFDADRLLKASNALLNGQVWLKQGHWLGDGQVRSCEGQIIKPAFTDSDRRYVLQEQARLQTPLMVAWLEAPQGVQLIWYSAQDECSWQPTAEDLAKNE</sequence>
<dbReference type="Proteomes" id="UP001515683">
    <property type="component" value="Unassembled WGS sequence"/>
</dbReference>
<gene>
    <name evidence="2" type="ORF">F3J40_24365</name>
</gene>
<reference evidence="2 3" key="1">
    <citation type="journal article" date="2019" name="bioRxiv">
        <title>Bacteria contribute to plant secondary compound degradation in a generalist herbivore system.</title>
        <authorList>
            <person name="Francoeur C.B."/>
            <person name="Khadempour L."/>
            <person name="Moreira-Soto R.D."/>
            <person name="Gotting K."/>
            <person name="Book A.J."/>
            <person name="Pinto-Tomas A.A."/>
            <person name="Keefover-Ring K."/>
            <person name="Currie C.R."/>
        </authorList>
    </citation>
    <scope>NUCLEOTIDE SEQUENCE [LARGE SCALE GENOMIC DNA]</scope>
    <source>
        <strain evidence="2">Acro-835</strain>
    </source>
</reference>
<evidence type="ECO:0000256" key="1">
    <source>
        <dbReference type="SAM" id="SignalP"/>
    </source>
</evidence>
<feature type="signal peptide" evidence="1">
    <location>
        <begin position="1"/>
        <end position="20"/>
    </location>
</feature>
<organism evidence="2 3">
    <name type="scientific">Candidatus Pantoea multigeneris</name>
    <dbReference type="NCBI Taxonomy" id="2608357"/>
    <lineage>
        <taxon>Bacteria</taxon>
        <taxon>Pseudomonadati</taxon>
        <taxon>Pseudomonadota</taxon>
        <taxon>Gammaproteobacteria</taxon>
        <taxon>Enterobacterales</taxon>
        <taxon>Erwiniaceae</taxon>
        <taxon>Pantoea</taxon>
    </lineage>
</organism>
<evidence type="ECO:0000313" key="3">
    <source>
        <dbReference type="Proteomes" id="UP001515683"/>
    </source>
</evidence>
<keyword evidence="1" id="KW-0732">Signal</keyword>
<dbReference type="Pfam" id="PF07356">
    <property type="entry name" value="DUF1481"/>
    <property type="match status" value="1"/>
</dbReference>
<evidence type="ECO:0000313" key="2">
    <source>
        <dbReference type="EMBL" id="NIF24712.1"/>
    </source>
</evidence>
<feature type="chain" id="PRO_5045774941" evidence="1">
    <location>
        <begin position="21"/>
        <end position="225"/>
    </location>
</feature>
<dbReference type="RefSeq" id="WP_167018711.1">
    <property type="nucleotide sequence ID" value="NZ_VWXF01000019.1"/>
</dbReference>
<keyword evidence="3" id="KW-1185">Reference proteome</keyword>
<accession>A0ABX0RHB0</accession>
<dbReference type="InterPro" id="IPR010858">
    <property type="entry name" value="DUF1481"/>
</dbReference>
<dbReference type="EMBL" id="VWXF01000019">
    <property type="protein sequence ID" value="NIF24712.1"/>
    <property type="molecule type" value="Genomic_DNA"/>
</dbReference>
<comment type="caution">
    <text evidence="2">The sequence shown here is derived from an EMBL/GenBank/DDBJ whole genome shotgun (WGS) entry which is preliminary data.</text>
</comment>
<protein>
    <submittedName>
        <fullName evidence="2">DUF1481 domain-containing protein</fullName>
    </submittedName>
</protein>
<proteinExistence type="predicted"/>
<name>A0ABX0RHB0_9GAMM</name>